<dbReference type="PANTHER" id="PTHR46796:SF2">
    <property type="entry name" value="TRANSCRIPTIONAL REGULATORY PROTEIN"/>
    <property type="match status" value="1"/>
</dbReference>
<dbReference type="PANTHER" id="PTHR46796">
    <property type="entry name" value="HTH-TYPE TRANSCRIPTIONAL ACTIVATOR RHAS-RELATED"/>
    <property type="match status" value="1"/>
</dbReference>
<dbReference type="AlphaFoldDB" id="A0A009I520"/>
<reference evidence="6 7" key="1">
    <citation type="submission" date="2014-02" db="EMBL/GenBank/DDBJ databases">
        <title>Comparative genomics and transcriptomics to identify genetic mechanisms underlying the emergence of carbapenem resistant Acinetobacter baumannii (CRAb).</title>
        <authorList>
            <person name="Harris A.D."/>
            <person name="Johnson K.J."/>
            <person name="George J."/>
            <person name="Shefchek K."/>
            <person name="Daugherty S.C."/>
            <person name="Parankush S."/>
            <person name="Sadzewicz L."/>
            <person name="Tallon L."/>
            <person name="Sengamalay N."/>
            <person name="Hazen T.H."/>
            <person name="Rasko D.A."/>
        </authorList>
    </citation>
    <scope>NUCLEOTIDE SEQUENCE [LARGE SCALE GENOMIC DNA]</scope>
    <source>
        <strain evidence="6 7">1295743</strain>
    </source>
</reference>
<evidence type="ECO:0000313" key="7">
    <source>
        <dbReference type="Proteomes" id="UP000020595"/>
    </source>
</evidence>
<dbReference type="InterPro" id="IPR037923">
    <property type="entry name" value="HTH-like"/>
</dbReference>
<dbReference type="Proteomes" id="UP000020595">
    <property type="component" value="Unassembled WGS sequence"/>
</dbReference>
<dbReference type="InterPro" id="IPR018060">
    <property type="entry name" value="HTH_AraC"/>
</dbReference>
<dbReference type="InterPro" id="IPR018062">
    <property type="entry name" value="HTH_AraC-typ_CS"/>
</dbReference>
<organism evidence="6 7">
    <name type="scientific">Acinetobacter baumannii (strain 1295743)</name>
    <dbReference type="NCBI Taxonomy" id="1310613"/>
    <lineage>
        <taxon>Bacteria</taxon>
        <taxon>Pseudomonadati</taxon>
        <taxon>Pseudomonadota</taxon>
        <taxon>Gammaproteobacteria</taxon>
        <taxon>Moraxellales</taxon>
        <taxon>Moraxellaceae</taxon>
        <taxon>Acinetobacter</taxon>
        <taxon>Acinetobacter calcoaceticus/baumannii complex</taxon>
    </lineage>
</organism>
<evidence type="ECO:0000256" key="3">
    <source>
        <dbReference type="ARBA" id="ARBA00023159"/>
    </source>
</evidence>
<keyword evidence="2" id="KW-0238">DNA-binding</keyword>
<dbReference type="PATRIC" id="fig|1310613.3.peg.2030"/>
<keyword evidence="4" id="KW-0804">Transcription</keyword>
<evidence type="ECO:0000256" key="1">
    <source>
        <dbReference type="ARBA" id="ARBA00023015"/>
    </source>
</evidence>
<dbReference type="Pfam" id="PF12833">
    <property type="entry name" value="HTH_18"/>
    <property type="match status" value="1"/>
</dbReference>
<dbReference type="SMART" id="SM00342">
    <property type="entry name" value="HTH_ARAC"/>
    <property type="match status" value="1"/>
</dbReference>
<comment type="caution">
    <text evidence="6">The sequence shown here is derived from an EMBL/GenBank/DDBJ whole genome shotgun (WGS) entry which is preliminary data.</text>
</comment>
<proteinExistence type="predicted"/>
<feature type="domain" description="HTH araC/xylS-type" evidence="5">
    <location>
        <begin position="179"/>
        <end position="278"/>
    </location>
</feature>
<sequence length="281" mass="32134">MGSMNAIPQTFEFWQDRRMPYVETRRSCFGRTCYKSHSHPTFSIGAIDEGNSVFQSSFGTAQKITAGTLVIVPAHVEHSCNPMPNQAWSYQMLHLDLAWLNQLYSEFQEQGLDLHIPQHKPLIIKDESLYEAFTEMNETLFDAQKLIFEKEQSLLHCLIHLLLPHFILEEIQKPQYLYKDFLNLIDVISSSEGFISLEELAQRVGLSRYAIIRLFKANVGLTPHAFQINLKINQAREQLKQGVSLAELAVNLGFSDQSHFHKAFKAHTGVTPRQFQLAAAQ</sequence>
<dbReference type="RefSeq" id="WP_031963777.1">
    <property type="nucleotide sequence ID" value="NZ_JEWH01000024.1"/>
</dbReference>
<dbReference type="InterPro" id="IPR050204">
    <property type="entry name" value="AraC_XylS_family_regulators"/>
</dbReference>
<accession>A0A009I520</accession>
<dbReference type="EMBL" id="JEWH01000024">
    <property type="protein sequence ID" value="EXB05566.1"/>
    <property type="molecule type" value="Genomic_DNA"/>
</dbReference>
<evidence type="ECO:0000259" key="5">
    <source>
        <dbReference type="PROSITE" id="PS01124"/>
    </source>
</evidence>
<dbReference type="InterPro" id="IPR020449">
    <property type="entry name" value="Tscrpt_reg_AraC-type_HTH"/>
</dbReference>
<gene>
    <name evidence="6" type="ORF">J512_2115</name>
</gene>
<dbReference type="PROSITE" id="PS01124">
    <property type="entry name" value="HTH_ARAC_FAMILY_2"/>
    <property type="match status" value="1"/>
</dbReference>
<name>A0A009I520_ACIB9</name>
<dbReference type="GO" id="GO:0043565">
    <property type="term" value="F:sequence-specific DNA binding"/>
    <property type="evidence" value="ECO:0007669"/>
    <property type="project" value="InterPro"/>
</dbReference>
<dbReference type="PROSITE" id="PS00041">
    <property type="entry name" value="HTH_ARAC_FAMILY_1"/>
    <property type="match status" value="1"/>
</dbReference>
<evidence type="ECO:0000256" key="2">
    <source>
        <dbReference type="ARBA" id="ARBA00023125"/>
    </source>
</evidence>
<dbReference type="GO" id="GO:0003700">
    <property type="term" value="F:DNA-binding transcription factor activity"/>
    <property type="evidence" value="ECO:0007669"/>
    <property type="project" value="InterPro"/>
</dbReference>
<keyword evidence="1" id="KW-0805">Transcription regulation</keyword>
<evidence type="ECO:0000313" key="6">
    <source>
        <dbReference type="EMBL" id="EXB05566.1"/>
    </source>
</evidence>
<dbReference type="SUPFAM" id="SSF46689">
    <property type="entry name" value="Homeodomain-like"/>
    <property type="match status" value="2"/>
</dbReference>
<dbReference type="Pfam" id="PF02311">
    <property type="entry name" value="AraC_binding"/>
    <property type="match status" value="1"/>
</dbReference>
<dbReference type="Gene3D" id="1.10.10.60">
    <property type="entry name" value="Homeodomain-like"/>
    <property type="match status" value="2"/>
</dbReference>
<protein>
    <submittedName>
        <fullName evidence="6">Bacterial regulatory helix-turn-helix s, AraC family protein</fullName>
    </submittedName>
</protein>
<dbReference type="SUPFAM" id="SSF51215">
    <property type="entry name" value="Regulatory protein AraC"/>
    <property type="match status" value="1"/>
</dbReference>
<evidence type="ECO:0000256" key="4">
    <source>
        <dbReference type="ARBA" id="ARBA00023163"/>
    </source>
</evidence>
<dbReference type="InterPro" id="IPR009057">
    <property type="entry name" value="Homeodomain-like_sf"/>
</dbReference>
<dbReference type="PRINTS" id="PR00032">
    <property type="entry name" value="HTHARAC"/>
</dbReference>
<keyword evidence="3" id="KW-0010">Activator</keyword>
<dbReference type="InterPro" id="IPR003313">
    <property type="entry name" value="AraC-bd"/>
</dbReference>